<evidence type="ECO:0000259" key="9">
    <source>
        <dbReference type="Pfam" id="PF05504"/>
    </source>
</evidence>
<evidence type="ECO:0000256" key="4">
    <source>
        <dbReference type="ARBA" id="ARBA00022729"/>
    </source>
</evidence>
<dbReference type="RefSeq" id="WP_115362153.1">
    <property type="nucleotide sequence ID" value="NZ_CP038012.1"/>
</dbReference>
<dbReference type="OrthoDB" id="9816067at2"/>
<evidence type="ECO:0000256" key="7">
    <source>
        <dbReference type="ARBA" id="ARBA00023288"/>
    </source>
</evidence>
<keyword evidence="5" id="KW-0472">Membrane</keyword>
<dbReference type="Pfam" id="PF25198">
    <property type="entry name" value="Spore_GerAC_N"/>
    <property type="match status" value="1"/>
</dbReference>
<keyword evidence="7" id="KW-0449">Lipoprotein</keyword>
<gene>
    <name evidence="11" type="ORF">NCTC4822_02200</name>
</gene>
<keyword evidence="4 8" id="KW-0732">Signal</keyword>
<evidence type="ECO:0000256" key="5">
    <source>
        <dbReference type="ARBA" id="ARBA00023136"/>
    </source>
</evidence>
<dbReference type="AlphaFoldDB" id="A0A380C3G0"/>
<evidence type="ECO:0000256" key="6">
    <source>
        <dbReference type="ARBA" id="ARBA00023139"/>
    </source>
</evidence>
<dbReference type="InterPro" id="IPR038501">
    <property type="entry name" value="Spore_GerAC_C_sf"/>
</dbReference>
<evidence type="ECO:0000256" key="8">
    <source>
        <dbReference type="SAM" id="SignalP"/>
    </source>
</evidence>
<dbReference type="Proteomes" id="UP000254519">
    <property type="component" value="Unassembled WGS sequence"/>
</dbReference>
<organism evidence="11 12">
    <name type="scientific">Sporosarcina pasteurii</name>
    <name type="common">Bacillus pasteurii</name>
    <dbReference type="NCBI Taxonomy" id="1474"/>
    <lineage>
        <taxon>Bacteria</taxon>
        <taxon>Bacillati</taxon>
        <taxon>Bacillota</taxon>
        <taxon>Bacilli</taxon>
        <taxon>Bacillales</taxon>
        <taxon>Caryophanaceae</taxon>
        <taxon>Sporosarcina</taxon>
    </lineage>
</organism>
<dbReference type="InterPro" id="IPR057336">
    <property type="entry name" value="GerAC_N"/>
</dbReference>
<accession>A0A380C3G0</accession>
<dbReference type="EMBL" id="UGYZ01000002">
    <property type="protein sequence ID" value="SUJ12002.1"/>
    <property type="molecule type" value="Genomic_DNA"/>
</dbReference>
<feature type="chain" id="PRO_5038491705" evidence="8">
    <location>
        <begin position="19"/>
        <end position="407"/>
    </location>
</feature>
<proteinExistence type="inferred from homology"/>
<sequence length="407" mass="46529">MKRIILPLSLASVLLLSACGDKLELEQNAYVVVIGIDLNEVDEHLIDVTFQIANPQVGSSAAGEAPNESPSDIVTFTTTDIFSAKELANSVITRELSFDHLKTIIVGEEFAKNELFHHTIASALMEPQMRLENTLIVSKEKAREFIQKNKPELETRPHKYYFYMEQRWKDTGLVPHSDLNRYFQRTSGELFLANYATTKKEEQIKPNEDDYRAGEIPQKSGDPVQMMGAAVFKNGKMIGTLTGEETRMALLLRTKSLTHYTIQSLPDPINDDYRISIQLTNGNTKVKVDVKTDTPKVNVTVPVNVQVFSNNSLANYTTNLSNHQKLKQSIEAHLEQMAMKLVKKTQEEFRSEPFWWYLNARQQFWTIDEYNKYDWEEKYANANVDVKFKVTIESLGPQIKPEVINDK</sequence>
<dbReference type="PANTHER" id="PTHR35789:SF1">
    <property type="entry name" value="SPORE GERMINATION PROTEIN B3"/>
    <property type="match status" value="1"/>
</dbReference>
<evidence type="ECO:0000256" key="2">
    <source>
        <dbReference type="ARBA" id="ARBA00007886"/>
    </source>
</evidence>
<evidence type="ECO:0000313" key="12">
    <source>
        <dbReference type="Proteomes" id="UP000254519"/>
    </source>
</evidence>
<name>A0A380C3G0_SPOPA</name>
<dbReference type="NCBIfam" id="TIGR02887">
    <property type="entry name" value="spore_ger_x_C"/>
    <property type="match status" value="1"/>
</dbReference>
<evidence type="ECO:0000259" key="10">
    <source>
        <dbReference type="Pfam" id="PF25198"/>
    </source>
</evidence>
<keyword evidence="6" id="KW-0564">Palmitate</keyword>
<dbReference type="InterPro" id="IPR046953">
    <property type="entry name" value="Spore_GerAC-like_C"/>
</dbReference>
<dbReference type="GO" id="GO:0016020">
    <property type="term" value="C:membrane"/>
    <property type="evidence" value="ECO:0007669"/>
    <property type="project" value="UniProtKB-SubCell"/>
</dbReference>
<dbReference type="GO" id="GO:0009847">
    <property type="term" value="P:spore germination"/>
    <property type="evidence" value="ECO:0007669"/>
    <property type="project" value="InterPro"/>
</dbReference>
<dbReference type="Gene3D" id="3.30.300.210">
    <property type="entry name" value="Nutrient germinant receptor protein C, domain 3"/>
    <property type="match status" value="1"/>
</dbReference>
<feature type="signal peptide" evidence="8">
    <location>
        <begin position="1"/>
        <end position="18"/>
    </location>
</feature>
<comment type="subcellular location">
    <subcellularLocation>
        <location evidence="1">Membrane</location>
        <topology evidence="1">Lipid-anchor</topology>
    </subcellularLocation>
</comment>
<evidence type="ECO:0000256" key="1">
    <source>
        <dbReference type="ARBA" id="ARBA00004635"/>
    </source>
</evidence>
<feature type="domain" description="Spore germination GerAC-like C-terminal" evidence="9">
    <location>
        <begin position="227"/>
        <end position="396"/>
    </location>
</feature>
<dbReference type="PANTHER" id="PTHR35789">
    <property type="entry name" value="SPORE GERMINATION PROTEIN B3"/>
    <property type="match status" value="1"/>
</dbReference>
<keyword evidence="12" id="KW-1185">Reference proteome</keyword>
<dbReference type="InterPro" id="IPR008844">
    <property type="entry name" value="Spore_GerAC-like"/>
</dbReference>
<protein>
    <submittedName>
        <fullName evidence="11">Germination protein, Ger(X)C family</fullName>
    </submittedName>
</protein>
<keyword evidence="3" id="KW-0309">Germination</keyword>
<comment type="similarity">
    <text evidence="2">Belongs to the GerABKC lipoprotein family.</text>
</comment>
<evidence type="ECO:0000256" key="3">
    <source>
        <dbReference type="ARBA" id="ARBA00022544"/>
    </source>
</evidence>
<evidence type="ECO:0000313" key="11">
    <source>
        <dbReference type="EMBL" id="SUJ12002.1"/>
    </source>
</evidence>
<dbReference type="PROSITE" id="PS51257">
    <property type="entry name" value="PROKAR_LIPOPROTEIN"/>
    <property type="match status" value="1"/>
</dbReference>
<dbReference type="Pfam" id="PF05504">
    <property type="entry name" value="Spore_GerAC"/>
    <property type="match status" value="1"/>
</dbReference>
<feature type="domain" description="Spore germination protein N-terminal" evidence="10">
    <location>
        <begin position="21"/>
        <end position="188"/>
    </location>
</feature>
<reference evidence="11 12" key="1">
    <citation type="submission" date="2018-06" db="EMBL/GenBank/DDBJ databases">
        <authorList>
            <consortium name="Pathogen Informatics"/>
            <person name="Doyle S."/>
        </authorList>
    </citation>
    <scope>NUCLEOTIDE SEQUENCE [LARGE SCALE GENOMIC DNA]</scope>
    <source>
        <strain evidence="12">ATCC 11859 / DSM 33 / NCIB 8841 / NCTC 4822</strain>
    </source>
</reference>